<reference evidence="9 10" key="1">
    <citation type="submission" date="2015-09" db="EMBL/GenBank/DDBJ databases">
        <title>Draft Genome Sequence of the Strain BR 3267 (Bradyrhizobium yuanmingense) recommended as inoculant for cowpea in Brazil.</title>
        <authorList>
            <person name="Simoes-Araujo J.L."/>
            <person name="Zilli J.E."/>
        </authorList>
    </citation>
    <scope>NUCLEOTIDE SEQUENCE [LARGE SCALE GENOMIC DNA]</scope>
    <source>
        <strain evidence="9 10">BR3267</strain>
    </source>
</reference>
<evidence type="ECO:0000256" key="7">
    <source>
        <dbReference type="RuleBase" id="RU363032"/>
    </source>
</evidence>
<feature type="domain" description="ABC transmembrane type-1" evidence="8">
    <location>
        <begin position="74"/>
        <end position="264"/>
    </location>
</feature>
<dbReference type="GO" id="GO:0055085">
    <property type="term" value="P:transmembrane transport"/>
    <property type="evidence" value="ECO:0007669"/>
    <property type="project" value="InterPro"/>
</dbReference>
<evidence type="ECO:0000313" key="9">
    <source>
        <dbReference type="EMBL" id="KRP99144.1"/>
    </source>
</evidence>
<dbReference type="PROSITE" id="PS50928">
    <property type="entry name" value="ABC_TM1"/>
    <property type="match status" value="1"/>
</dbReference>
<evidence type="ECO:0000256" key="1">
    <source>
        <dbReference type="ARBA" id="ARBA00004651"/>
    </source>
</evidence>
<dbReference type="InterPro" id="IPR035906">
    <property type="entry name" value="MetI-like_sf"/>
</dbReference>
<feature type="transmembrane region" description="Helical" evidence="7">
    <location>
        <begin position="110"/>
        <end position="130"/>
    </location>
</feature>
<evidence type="ECO:0000256" key="3">
    <source>
        <dbReference type="ARBA" id="ARBA00022475"/>
    </source>
</evidence>
<dbReference type="CDD" id="cd06261">
    <property type="entry name" value="TM_PBP2"/>
    <property type="match status" value="1"/>
</dbReference>
<evidence type="ECO:0000313" key="10">
    <source>
        <dbReference type="Proteomes" id="UP000051380"/>
    </source>
</evidence>
<comment type="caution">
    <text evidence="9">The sequence shown here is derived from an EMBL/GenBank/DDBJ whole genome shotgun (WGS) entry which is preliminary data.</text>
</comment>
<protein>
    <submittedName>
        <fullName evidence="9">Sugar ABC transporter permease</fullName>
    </submittedName>
</protein>
<dbReference type="PANTHER" id="PTHR43744:SF12">
    <property type="entry name" value="ABC TRANSPORTER PERMEASE PROTEIN MG189-RELATED"/>
    <property type="match status" value="1"/>
</dbReference>
<dbReference type="Pfam" id="PF00528">
    <property type="entry name" value="BPD_transp_1"/>
    <property type="match status" value="1"/>
</dbReference>
<dbReference type="OrthoDB" id="9815445at2"/>
<keyword evidence="4 7" id="KW-0812">Transmembrane</keyword>
<feature type="transmembrane region" description="Helical" evidence="7">
    <location>
        <begin position="73"/>
        <end position="98"/>
    </location>
</feature>
<dbReference type="InterPro" id="IPR000515">
    <property type="entry name" value="MetI-like"/>
</dbReference>
<dbReference type="STRING" id="108015.GA0061099_1001244"/>
<dbReference type="Gene3D" id="1.10.3720.10">
    <property type="entry name" value="MetI-like"/>
    <property type="match status" value="1"/>
</dbReference>
<evidence type="ECO:0000256" key="6">
    <source>
        <dbReference type="ARBA" id="ARBA00023136"/>
    </source>
</evidence>
<dbReference type="GO" id="GO:0005886">
    <property type="term" value="C:plasma membrane"/>
    <property type="evidence" value="ECO:0007669"/>
    <property type="project" value="UniProtKB-SubCell"/>
</dbReference>
<evidence type="ECO:0000259" key="8">
    <source>
        <dbReference type="PROSITE" id="PS50928"/>
    </source>
</evidence>
<dbReference type="Proteomes" id="UP000051380">
    <property type="component" value="Unassembled WGS sequence"/>
</dbReference>
<comment type="subcellular location">
    <subcellularLocation>
        <location evidence="1 7">Cell membrane</location>
        <topology evidence="1 7">Multi-pass membrane protein</topology>
    </subcellularLocation>
</comment>
<evidence type="ECO:0000256" key="5">
    <source>
        <dbReference type="ARBA" id="ARBA00022989"/>
    </source>
</evidence>
<name>A0A0R3CN36_9BRAD</name>
<feature type="transmembrane region" description="Helical" evidence="7">
    <location>
        <begin position="12"/>
        <end position="33"/>
    </location>
</feature>
<dbReference type="SUPFAM" id="SSF161098">
    <property type="entry name" value="MetI-like"/>
    <property type="match status" value="1"/>
</dbReference>
<keyword evidence="5 7" id="KW-1133">Transmembrane helix</keyword>
<proteinExistence type="inferred from homology"/>
<feature type="transmembrane region" description="Helical" evidence="7">
    <location>
        <begin position="184"/>
        <end position="209"/>
    </location>
</feature>
<dbReference type="EMBL" id="LJYF01000013">
    <property type="protein sequence ID" value="KRP99144.1"/>
    <property type="molecule type" value="Genomic_DNA"/>
</dbReference>
<sequence>MSNAHPIPVRAILRHVLLIAGAALMLAPFIWMISTTSKPQTEIFSSELHLIPHQFALVENLREAFAKANLLRFLLNGIIVTVSIFVLQVMVALPAAYALAKLRFLGRETLFALVLFGILIPPQATAIPVFLLLHKIGLLDSYAALVLPFTISVFGIFLMRQFFKTVPDDLVDAARMDGISEFGIVWRVMLPAAIPAVTAFGIFSVVAHWNDYFWPLIVLNSEHLRTPPLAVAHFRNSEAGTSYGPLMAAAMVIIAPLVIAFLFAQRRFIEGITLTGIK</sequence>
<dbReference type="PANTHER" id="PTHR43744">
    <property type="entry name" value="ABC TRANSPORTER PERMEASE PROTEIN MG189-RELATED-RELATED"/>
    <property type="match status" value="1"/>
</dbReference>
<keyword evidence="2 7" id="KW-0813">Transport</keyword>
<dbReference type="AlphaFoldDB" id="A0A0R3CN36"/>
<evidence type="ECO:0000256" key="2">
    <source>
        <dbReference type="ARBA" id="ARBA00022448"/>
    </source>
</evidence>
<feature type="transmembrane region" description="Helical" evidence="7">
    <location>
        <begin position="142"/>
        <end position="163"/>
    </location>
</feature>
<dbReference type="RefSeq" id="WP_057027127.1">
    <property type="nucleotide sequence ID" value="NZ_LJYF01000013.1"/>
</dbReference>
<feature type="transmembrane region" description="Helical" evidence="7">
    <location>
        <begin position="243"/>
        <end position="264"/>
    </location>
</feature>
<gene>
    <name evidence="9" type="ORF">AOQ72_15225</name>
</gene>
<accession>A0A0R3CN36</accession>
<evidence type="ECO:0000256" key="4">
    <source>
        <dbReference type="ARBA" id="ARBA00022692"/>
    </source>
</evidence>
<comment type="similarity">
    <text evidence="7">Belongs to the binding-protein-dependent transport system permease family.</text>
</comment>
<keyword evidence="3" id="KW-1003">Cell membrane</keyword>
<organism evidence="9 10">
    <name type="scientific">Bradyrhizobium yuanmingense</name>
    <dbReference type="NCBI Taxonomy" id="108015"/>
    <lineage>
        <taxon>Bacteria</taxon>
        <taxon>Pseudomonadati</taxon>
        <taxon>Pseudomonadota</taxon>
        <taxon>Alphaproteobacteria</taxon>
        <taxon>Hyphomicrobiales</taxon>
        <taxon>Nitrobacteraceae</taxon>
        <taxon>Bradyrhizobium</taxon>
    </lineage>
</organism>
<keyword evidence="6 7" id="KW-0472">Membrane</keyword>